<organism evidence="3 4">
    <name type="scientific">Oryzihumus leptocrescens</name>
    <dbReference type="NCBI Taxonomy" id="297536"/>
    <lineage>
        <taxon>Bacteria</taxon>
        <taxon>Bacillati</taxon>
        <taxon>Actinomycetota</taxon>
        <taxon>Actinomycetes</taxon>
        <taxon>Micrococcales</taxon>
        <taxon>Intrasporangiaceae</taxon>
        <taxon>Oryzihumus</taxon>
    </lineage>
</organism>
<feature type="chain" id="PRO_5039057365" description="Lipoprotein" evidence="2">
    <location>
        <begin position="20"/>
        <end position="186"/>
    </location>
</feature>
<evidence type="ECO:0000313" key="3">
    <source>
        <dbReference type="EMBL" id="TQL61807.1"/>
    </source>
</evidence>
<evidence type="ECO:0000313" key="4">
    <source>
        <dbReference type="Proteomes" id="UP000319514"/>
    </source>
</evidence>
<dbReference type="AlphaFoldDB" id="A0A542ZNC7"/>
<evidence type="ECO:0008006" key="5">
    <source>
        <dbReference type="Google" id="ProtNLM"/>
    </source>
</evidence>
<dbReference type="PROSITE" id="PS51257">
    <property type="entry name" value="PROKAR_LIPOPROTEIN"/>
    <property type="match status" value="1"/>
</dbReference>
<feature type="region of interest" description="Disordered" evidence="1">
    <location>
        <begin position="154"/>
        <end position="186"/>
    </location>
</feature>
<comment type="caution">
    <text evidence="3">The sequence shown here is derived from an EMBL/GenBank/DDBJ whole genome shotgun (WGS) entry which is preliminary data.</text>
</comment>
<name>A0A542ZNC7_9MICO</name>
<feature type="signal peptide" evidence="2">
    <location>
        <begin position="1"/>
        <end position="19"/>
    </location>
</feature>
<protein>
    <recommendedName>
        <fullName evidence="5">Lipoprotein</fullName>
    </recommendedName>
</protein>
<keyword evidence="2" id="KW-0732">Signal</keyword>
<gene>
    <name evidence="3" type="ORF">FB474_3227</name>
</gene>
<dbReference type="Proteomes" id="UP000319514">
    <property type="component" value="Unassembled WGS sequence"/>
</dbReference>
<evidence type="ECO:0000256" key="2">
    <source>
        <dbReference type="SAM" id="SignalP"/>
    </source>
</evidence>
<dbReference type="EMBL" id="VFOQ01000001">
    <property type="protein sequence ID" value="TQL61807.1"/>
    <property type="molecule type" value="Genomic_DNA"/>
</dbReference>
<keyword evidence="4" id="KW-1185">Reference proteome</keyword>
<proteinExistence type="predicted"/>
<accession>A0A542ZNC7</accession>
<evidence type="ECO:0000256" key="1">
    <source>
        <dbReference type="SAM" id="MobiDB-lite"/>
    </source>
</evidence>
<reference evidence="3 4" key="1">
    <citation type="submission" date="2019-06" db="EMBL/GenBank/DDBJ databases">
        <title>Sequencing the genomes of 1000 actinobacteria strains.</title>
        <authorList>
            <person name="Klenk H.-P."/>
        </authorList>
    </citation>
    <scope>NUCLEOTIDE SEQUENCE [LARGE SCALE GENOMIC DNA]</scope>
    <source>
        <strain evidence="3 4">DSM 18082</strain>
    </source>
</reference>
<sequence length="186" mass="18390">MSRKVLLASAGLVAAGAVALSGCQTQSPIQTQFAYQPADGVAVSLGTVQVRDLVVVSSAQDQPGVLSGVVVNKGGQPVRVSFATADGGQTSVDAAPGQITRLEDGTTADPAMLPKVATAPGGLLQVEVSTPEGGAQNVKVPVLLPQGYYQTITPPATSGATSTPAPSATDTLPVPSPSTATATTTP</sequence>